<organism evidence="1 2">
    <name type="scientific">Glutamicibacter arilaitensis (strain DSM 16368 / CIP 108037 / IAM 15318 / JCM 13566 / NCIMB 14258 / Re117)</name>
    <name type="common">Arthrobacter arilaitensis</name>
    <dbReference type="NCBI Taxonomy" id="861360"/>
    <lineage>
        <taxon>Bacteria</taxon>
        <taxon>Bacillati</taxon>
        <taxon>Actinomycetota</taxon>
        <taxon>Actinomycetes</taxon>
        <taxon>Micrococcales</taxon>
        <taxon>Micrococcaceae</taxon>
        <taxon>Glutamicibacter</taxon>
    </lineage>
</organism>
<evidence type="ECO:0000313" key="2">
    <source>
        <dbReference type="Proteomes" id="UP000006878"/>
    </source>
</evidence>
<protein>
    <submittedName>
        <fullName evidence="1">Uncharacterized protein</fullName>
    </submittedName>
</protein>
<dbReference type="GeneID" id="303186815"/>
<evidence type="ECO:0000313" key="1">
    <source>
        <dbReference type="EMBL" id="CBT77471.1"/>
    </source>
</evidence>
<reference evidence="2" key="2">
    <citation type="submission" date="2010-07" db="EMBL/GenBank/DDBJ databases">
        <title>Complete genome sequence of Arthrobacter arilaitensis (strain DSM 16368 / CIP 108037 / JCM 13566 / Re117).</title>
        <authorList>
            <person name="Genoscope."/>
        </authorList>
    </citation>
    <scope>NUCLEOTIDE SEQUENCE [LARGE SCALE GENOMIC DNA]</scope>
    <source>
        <strain evidence="2">DSM 16368 / CIP 108037 / IAM 15318 / JCM 13566 / Re117</strain>
    </source>
</reference>
<reference evidence="2" key="1">
    <citation type="journal article" date="2010" name="PLoS ONE">
        <title>The Arthrobacter arilaitensis Re117 genome sequence reveals its genetic adaptation to the surface of cheese.</title>
        <authorList>
            <person name="Monnet C."/>
            <person name="Loux V."/>
            <person name="Gibrat J.F."/>
            <person name="Spinnler E."/>
            <person name="Barbe V."/>
            <person name="Vacherie B."/>
            <person name="Gavory F."/>
            <person name="Gourbeyre E."/>
            <person name="Siguier P."/>
            <person name="Chandler M."/>
            <person name="Elleuch R."/>
            <person name="Irlinger F."/>
            <person name="Vallaeys T."/>
        </authorList>
    </citation>
    <scope>NUCLEOTIDE SEQUENCE</scope>
    <source>
        <strain evidence="2">DSM 16368 / CIP 108037 / IAM 15318 / JCM 13566 / Re117</strain>
    </source>
</reference>
<dbReference type="RefSeq" id="WP_013350567.1">
    <property type="nucleotide sequence ID" value="NC_014550.1"/>
</dbReference>
<proteinExistence type="predicted"/>
<dbReference type="Proteomes" id="UP000006878">
    <property type="component" value="Chromosome"/>
</dbReference>
<sequence>MSGWQFSFEDGHKPPVLGLDWTPIDTVVQRLALLQVQARGTGEVTAELQSCVAQLERLIVLALERGASLGQLGERTRVSQQDLARVRDTGRLYER</sequence>
<dbReference type="EMBL" id="FQ311875">
    <property type="protein sequence ID" value="CBT77471.1"/>
    <property type="molecule type" value="Genomic_DNA"/>
</dbReference>
<keyword evidence="2" id="KW-1185">Reference proteome</keyword>
<accession>A0ABM9Q1H2</accession>
<gene>
    <name evidence="1" type="ordered locus">AARI_32730</name>
</gene>
<name>A0ABM9Q1H2_GLUAR</name>